<keyword evidence="2" id="KW-1185">Reference proteome</keyword>
<dbReference type="OrthoDB" id="16079at2759"/>
<sequence>MATKFPVESVAMRARRTAKISSVRGERWIPDSNFPMATAIFDHLHKNRLKRQVMRPEIVSEELGVHVMQRLAPFLRRNAPTDILDLWPGCGLFSSKVNEFLRPRRHVMLEPDLKLWQKFLEPLTEAGEGYKLLDTNPRSFSAWDELLKEHFPEQGPENADTSGALPCNSNLLVVANLTRPPSPKDHMTTTRWISSFMEACLWQKGLHSYGAVRLLAVLPQDDFSGVIPHEPGDRKRAAILTENVALHNVTVATHDELCFWANVKGVKYAEEERIRVTEQASANGFLPIPGREPSPITPTPDFSHLARDPEKHRYEPRIRSELHSQLLEEIERIDKMSPSSPDYKAARKVRGRAITRINSEHRANGLNRLIVEKLMQLEELYKSVARLAARPTTTRADFEPLLSEIASLKQVIDADYKKVQTKWRPSLRHTLDDMRSRASDDRAALLHWDRRPFEPLRMQDNETYPRDEKRSILYFEPDPNSPVARKLFSLDPATRATAADLFEILTLSLYRGRTDLTLGEMLPLVFPGRSINDCVRAIPGLVQHTVRTPKPDFDALPKTLIAEPSAGAAAQQQLDPAMCFQENLDYDVSDVRVHIIPCPVLWDICIEYSHYEHRQSIRSLARALGATLTGSRLGAHLTKGKRLN</sequence>
<dbReference type="Proteomes" id="UP000249789">
    <property type="component" value="Unassembled WGS sequence"/>
</dbReference>
<accession>A0A8G1W0P2</accession>
<dbReference type="VEuPathDB" id="FungiDB:BO72DRAFT_401233"/>
<evidence type="ECO:0008006" key="3">
    <source>
        <dbReference type="Google" id="ProtNLM"/>
    </source>
</evidence>
<gene>
    <name evidence="1" type="ORF">BO72DRAFT_401233</name>
</gene>
<evidence type="ECO:0000313" key="1">
    <source>
        <dbReference type="EMBL" id="RAK78571.1"/>
    </source>
</evidence>
<evidence type="ECO:0000313" key="2">
    <source>
        <dbReference type="Proteomes" id="UP000249789"/>
    </source>
</evidence>
<dbReference type="RefSeq" id="XP_040802581.1">
    <property type="nucleotide sequence ID" value="XM_040942177.1"/>
</dbReference>
<dbReference type="Gene3D" id="3.40.50.150">
    <property type="entry name" value="Vaccinia Virus protein VP39"/>
    <property type="match status" value="1"/>
</dbReference>
<dbReference type="GeneID" id="63859510"/>
<protein>
    <recommendedName>
        <fullName evidence="3">rRNA adenine N(6)-methyltransferase</fullName>
    </recommendedName>
</protein>
<proteinExistence type="predicted"/>
<dbReference type="AlphaFoldDB" id="A0A8G1W0P2"/>
<dbReference type="InterPro" id="IPR029063">
    <property type="entry name" value="SAM-dependent_MTases_sf"/>
</dbReference>
<organism evidence="1 2">
    <name type="scientific">Aspergillus fijiensis CBS 313.89</name>
    <dbReference type="NCBI Taxonomy" id="1448319"/>
    <lineage>
        <taxon>Eukaryota</taxon>
        <taxon>Fungi</taxon>
        <taxon>Dikarya</taxon>
        <taxon>Ascomycota</taxon>
        <taxon>Pezizomycotina</taxon>
        <taxon>Eurotiomycetes</taxon>
        <taxon>Eurotiomycetidae</taxon>
        <taxon>Eurotiales</taxon>
        <taxon>Aspergillaceae</taxon>
        <taxon>Aspergillus</taxon>
    </lineage>
</organism>
<dbReference type="EMBL" id="KZ824636">
    <property type="protein sequence ID" value="RAK78571.1"/>
    <property type="molecule type" value="Genomic_DNA"/>
</dbReference>
<reference evidence="1 2" key="1">
    <citation type="submission" date="2018-02" db="EMBL/GenBank/DDBJ databases">
        <title>The genomes of Aspergillus section Nigri reveals drivers in fungal speciation.</title>
        <authorList>
            <consortium name="DOE Joint Genome Institute"/>
            <person name="Vesth T.C."/>
            <person name="Nybo J."/>
            <person name="Theobald S."/>
            <person name="Brandl J."/>
            <person name="Frisvad J.C."/>
            <person name="Nielsen K.F."/>
            <person name="Lyhne E.K."/>
            <person name="Kogle M.E."/>
            <person name="Kuo A."/>
            <person name="Riley R."/>
            <person name="Clum A."/>
            <person name="Nolan M."/>
            <person name="Lipzen A."/>
            <person name="Salamov A."/>
            <person name="Henrissat B."/>
            <person name="Wiebenga A."/>
            <person name="De vries R.P."/>
            <person name="Grigoriev I.V."/>
            <person name="Mortensen U.H."/>
            <person name="Andersen M.R."/>
            <person name="Baker S.E."/>
        </authorList>
    </citation>
    <scope>NUCLEOTIDE SEQUENCE [LARGE SCALE GENOMIC DNA]</scope>
    <source>
        <strain evidence="1 2">CBS 313.89</strain>
    </source>
</reference>
<name>A0A8G1W0P2_9EURO</name>